<dbReference type="GO" id="GO:0006694">
    <property type="term" value="P:steroid biosynthetic process"/>
    <property type="evidence" value="ECO:0007669"/>
    <property type="project" value="InterPro"/>
</dbReference>
<dbReference type="eggNOG" id="KOG1430">
    <property type="taxonomic scope" value="Eukaryota"/>
</dbReference>
<keyword evidence="6" id="KW-1185">Reference proteome</keyword>
<name>I0YLS6_COCSC</name>
<accession>I0YLS6</accession>
<evidence type="ECO:0000256" key="2">
    <source>
        <dbReference type="ARBA" id="ARBA00023002"/>
    </source>
</evidence>
<dbReference type="InterPro" id="IPR002225">
    <property type="entry name" value="3Beta_OHSteriod_DH/Estase"/>
</dbReference>
<dbReference type="Proteomes" id="UP000007264">
    <property type="component" value="Unassembled WGS sequence"/>
</dbReference>
<evidence type="ECO:0000256" key="3">
    <source>
        <dbReference type="RuleBase" id="RU004475"/>
    </source>
</evidence>
<dbReference type="GeneID" id="17037285"/>
<dbReference type="Gene3D" id="3.40.50.720">
    <property type="entry name" value="NAD(P)-binding Rossmann-like Domain"/>
    <property type="match status" value="1"/>
</dbReference>
<dbReference type="PANTHER" id="PTHR43245:SF51">
    <property type="entry name" value="SHORT CHAIN DEHYDROGENASE_REDUCTASE FAMILY 42E, MEMBER 2"/>
    <property type="match status" value="1"/>
</dbReference>
<proteinExistence type="inferred from homology"/>
<keyword evidence="2 3" id="KW-0560">Oxidoreductase</keyword>
<comment type="similarity">
    <text evidence="1 3">Belongs to the 3-beta-HSD family.</text>
</comment>
<organism evidence="5 6">
    <name type="scientific">Coccomyxa subellipsoidea (strain C-169)</name>
    <name type="common">Green microalga</name>
    <dbReference type="NCBI Taxonomy" id="574566"/>
    <lineage>
        <taxon>Eukaryota</taxon>
        <taxon>Viridiplantae</taxon>
        <taxon>Chlorophyta</taxon>
        <taxon>core chlorophytes</taxon>
        <taxon>Trebouxiophyceae</taxon>
        <taxon>Trebouxiophyceae incertae sedis</taxon>
        <taxon>Coccomyxaceae</taxon>
        <taxon>Coccomyxa</taxon>
        <taxon>Coccomyxa subellipsoidea</taxon>
    </lineage>
</organism>
<dbReference type="EMBL" id="AGSI01000019">
    <property type="protein sequence ID" value="EIE19345.1"/>
    <property type="molecule type" value="Genomic_DNA"/>
</dbReference>
<dbReference type="STRING" id="574566.I0YLS6"/>
<dbReference type="GO" id="GO:0016616">
    <property type="term" value="F:oxidoreductase activity, acting on the CH-OH group of donors, NAD or NADP as acceptor"/>
    <property type="evidence" value="ECO:0007669"/>
    <property type="project" value="InterPro"/>
</dbReference>
<evidence type="ECO:0000313" key="6">
    <source>
        <dbReference type="Proteomes" id="UP000007264"/>
    </source>
</evidence>
<dbReference type="InterPro" id="IPR050177">
    <property type="entry name" value="Lipid_A_modif_metabolic_enz"/>
</dbReference>
<dbReference type="KEGG" id="csl:COCSUDRAFT_54657"/>
<dbReference type="AlphaFoldDB" id="I0YLS6"/>
<dbReference type="Pfam" id="PF01073">
    <property type="entry name" value="3Beta_HSD"/>
    <property type="match status" value="1"/>
</dbReference>
<evidence type="ECO:0000256" key="1">
    <source>
        <dbReference type="ARBA" id="ARBA00009219"/>
    </source>
</evidence>
<protein>
    <submittedName>
        <fullName evidence="5">NAD(P) dependent steroid dehydrogenase-like protein</fullName>
    </submittedName>
</protein>
<dbReference type="InterPro" id="IPR036291">
    <property type="entry name" value="NAD(P)-bd_dom_sf"/>
</dbReference>
<gene>
    <name evidence="5" type="ORF">COCSUDRAFT_54657</name>
</gene>
<reference evidence="5 6" key="1">
    <citation type="journal article" date="2012" name="Genome Biol.">
        <title>The genome of the polar eukaryotic microalga coccomyxa subellipsoidea reveals traits of cold adaptation.</title>
        <authorList>
            <person name="Blanc G."/>
            <person name="Agarkova I."/>
            <person name="Grimwood J."/>
            <person name="Kuo A."/>
            <person name="Brueggeman A."/>
            <person name="Dunigan D."/>
            <person name="Gurnon J."/>
            <person name="Ladunga I."/>
            <person name="Lindquist E."/>
            <person name="Lucas S."/>
            <person name="Pangilinan J."/>
            <person name="Proschold T."/>
            <person name="Salamov A."/>
            <person name="Schmutz J."/>
            <person name="Weeks D."/>
            <person name="Yamada T."/>
            <person name="Claverie J.M."/>
            <person name="Grigoriev I."/>
            <person name="Van Etten J."/>
            <person name="Lomsadze A."/>
            <person name="Borodovsky M."/>
        </authorList>
    </citation>
    <scope>NUCLEOTIDE SEQUENCE [LARGE SCALE GENOMIC DNA]</scope>
    <source>
        <strain evidence="5 6">C-169</strain>
    </source>
</reference>
<feature type="domain" description="3-beta hydroxysteroid dehydrogenase/isomerase" evidence="4">
    <location>
        <begin position="14"/>
        <end position="271"/>
    </location>
</feature>
<dbReference type="RefSeq" id="XP_005643889.1">
    <property type="nucleotide sequence ID" value="XM_005643832.1"/>
</dbReference>
<dbReference type="SUPFAM" id="SSF51735">
    <property type="entry name" value="NAD(P)-binding Rossmann-fold domains"/>
    <property type="match status" value="1"/>
</dbReference>
<comment type="caution">
    <text evidence="5">The sequence shown here is derived from an EMBL/GenBank/DDBJ whole genome shotgun (WGS) entry which is preliminary data.</text>
</comment>
<evidence type="ECO:0000313" key="5">
    <source>
        <dbReference type="EMBL" id="EIE19345.1"/>
    </source>
</evidence>
<sequence>MVSTRSSVGKKKCLVTGGAGFLGKHLVEKLLASGKYDVVVFDIRDMGDPRVASIVGDLRDAKQVEDALAGVEVVFHCATAAPAAANTANKALMHDVNVKGAQNIIDGCVTQGITKLVYTSSASVVFDGKDLINADEDTPYAKKPIDFYTETKILGEKLVLASNNRSGLATVALRPSGIFGEHDPLLVPLTVANAKKGKMKYIIGSGKNLMDFTYVGNVAQAHLLAADLLQPGAKCAGKAYFITNADPQPFWGFLGDLLEPLGYARPSKKLPWQLIFVVAVIVQFIISLLKPFKEIPPSEFTPMRIRIAKANRLLDCSRARADLGYIPEVSIKDALERTVKHFEHLRNPEGGSKKSS</sequence>
<dbReference type="OrthoDB" id="10058185at2759"/>
<evidence type="ECO:0000259" key="4">
    <source>
        <dbReference type="Pfam" id="PF01073"/>
    </source>
</evidence>
<dbReference type="PANTHER" id="PTHR43245">
    <property type="entry name" value="BIFUNCTIONAL POLYMYXIN RESISTANCE PROTEIN ARNA"/>
    <property type="match status" value="1"/>
</dbReference>